<sequence length="57" mass="6141">MIPHTPEAVTRRRRDPSAPADAPPLAPGDLVPHLRGLARTLRDRGADRTARGPAPSR</sequence>
<evidence type="ECO:0000313" key="3">
    <source>
        <dbReference type="Proteomes" id="UP000584931"/>
    </source>
</evidence>
<comment type="caution">
    <text evidence="2">The sequence shown here is derived from an EMBL/GenBank/DDBJ whole genome shotgun (WGS) entry which is preliminary data.</text>
</comment>
<dbReference type="Proteomes" id="UP000584931">
    <property type="component" value="Unassembled WGS sequence"/>
</dbReference>
<dbReference type="AlphaFoldDB" id="A0A7Y9X987"/>
<reference evidence="2 3" key="1">
    <citation type="submission" date="2020-07" db="EMBL/GenBank/DDBJ databases">
        <title>Sequencing the genomes of 1000 actinobacteria strains.</title>
        <authorList>
            <person name="Klenk H.-P."/>
        </authorList>
    </citation>
    <scope>NUCLEOTIDE SEQUENCE [LARGE SCALE GENOMIC DNA]</scope>
    <source>
        <strain evidence="2 3">DSM 45278</strain>
    </source>
</reference>
<dbReference type="EMBL" id="JACCHL010000001">
    <property type="protein sequence ID" value="NYH50742.1"/>
    <property type="molecule type" value="Genomic_DNA"/>
</dbReference>
<proteinExistence type="predicted"/>
<feature type="compositionally biased region" description="Basic and acidic residues" evidence="1">
    <location>
        <begin position="40"/>
        <end position="50"/>
    </location>
</feature>
<accession>A0A7Y9X987</accession>
<dbReference type="RefSeq" id="WP_170293721.1">
    <property type="nucleotide sequence ID" value="NZ_JACCHL010000001.1"/>
</dbReference>
<gene>
    <name evidence="2" type="ORF">HNR06_000331</name>
</gene>
<protein>
    <submittedName>
        <fullName evidence="2">Uncharacterized protein</fullName>
    </submittedName>
</protein>
<organism evidence="2 3">
    <name type="scientific">Nocardiopsis sinuspersici</name>
    <dbReference type="NCBI Taxonomy" id="501010"/>
    <lineage>
        <taxon>Bacteria</taxon>
        <taxon>Bacillati</taxon>
        <taxon>Actinomycetota</taxon>
        <taxon>Actinomycetes</taxon>
        <taxon>Streptosporangiales</taxon>
        <taxon>Nocardiopsidaceae</taxon>
        <taxon>Nocardiopsis</taxon>
    </lineage>
</organism>
<feature type="region of interest" description="Disordered" evidence="1">
    <location>
        <begin position="1"/>
        <end position="57"/>
    </location>
</feature>
<evidence type="ECO:0000313" key="2">
    <source>
        <dbReference type="EMBL" id="NYH50742.1"/>
    </source>
</evidence>
<evidence type="ECO:0000256" key="1">
    <source>
        <dbReference type="SAM" id="MobiDB-lite"/>
    </source>
</evidence>
<name>A0A7Y9X987_9ACTN</name>